<evidence type="ECO:0000259" key="5">
    <source>
        <dbReference type="Pfam" id="PF00171"/>
    </source>
</evidence>
<proteinExistence type="inferred from homology"/>
<dbReference type="InterPro" id="IPR016162">
    <property type="entry name" value="Ald_DH_N"/>
</dbReference>
<dbReference type="InterPro" id="IPR016161">
    <property type="entry name" value="Ald_DH/histidinol_DH"/>
</dbReference>
<dbReference type="InterPro" id="IPR010102">
    <property type="entry name" value="Succ_semiAld_DH"/>
</dbReference>
<evidence type="ECO:0000256" key="3">
    <source>
        <dbReference type="PROSITE-ProRule" id="PRU10007"/>
    </source>
</evidence>
<dbReference type="EMBL" id="JABGBO010000002">
    <property type="protein sequence ID" value="NOL48910.1"/>
    <property type="molecule type" value="Genomic_DNA"/>
</dbReference>
<dbReference type="Pfam" id="PF00171">
    <property type="entry name" value="Aldedh"/>
    <property type="match status" value="1"/>
</dbReference>
<dbReference type="CDD" id="cd07103">
    <property type="entry name" value="ALDH_F5_SSADH_GabD"/>
    <property type="match status" value="1"/>
</dbReference>
<dbReference type="SUPFAM" id="SSF53720">
    <property type="entry name" value="ALDH-like"/>
    <property type="match status" value="1"/>
</dbReference>
<evidence type="ECO:0000256" key="4">
    <source>
        <dbReference type="RuleBase" id="RU003345"/>
    </source>
</evidence>
<dbReference type="InterPro" id="IPR016160">
    <property type="entry name" value="Ald_DH_CS_CYS"/>
</dbReference>
<dbReference type="PANTHER" id="PTHR43353">
    <property type="entry name" value="SUCCINATE-SEMIALDEHYDE DEHYDROGENASE, MITOCHONDRIAL"/>
    <property type="match status" value="1"/>
</dbReference>
<dbReference type="GO" id="GO:0009450">
    <property type="term" value="P:gamma-aminobutyric acid catabolic process"/>
    <property type="evidence" value="ECO:0007669"/>
    <property type="project" value="InterPro"/>
</dbReference>
<dbReference type="FunFam" id="3.40.605.10:FF:000005">
    <property type="entry name" value="Succinate-semialdehyde dehydrogenase I"/>
    <property type="match status" value="1"/>
</dbReference>
<organism evidence="6 7">
    <name type="scientific">Pelistega europaea</name>
    <dbReference type="NCBI Taxonomy" id="106147"/>
    <lineage>
        <taxon>Bacteria</taxon>
        <taxon>Pseudomonadati</taxon>
        <taxon>Pseudomonadota</taxon>
        <taxon>Betaproteobacteria</taxon>
        <taxon>Burkholderiales</taxon>
        <taxon>Alcaligenaceae</taxon>
        <taxon>Pelistega</taxon>
    </lineage>
</organism>
<dbReference type="NCBIfam" id="TIGR01780">
    <property type="entry name" value="SSADH"/>
    <property type="match status" value="1"/>
</dbReference>
<keyword evidence="7" id="KW-1185">Reference proteome</keyword>
<protein>
    <submittedName>
        <fullName evidence="6">NAD-dependent succinate-semialdehyde dehydrogenase</fullName>
    </submittedName>
</protein>
<dbReference type="RefSeq" id="WP_171587901.1">
    <property type="nucleotide sequence ID" value="NZ_JABGBO010000002.1"/>
</dbReference>
<evidence type="ECO:0000256" key="2">
    <source>
        <dbReference type="ARBA" id="ARBA00023002"/>
    </source>
</evidence>
<dbReference type="AlphaFoldDB" id="A0A7Y4L8G4"/>
<dbReference type="PROSITE" id="PS00687">
    <property type="entry name" value="ALDEHYDE_DEHYDR_GLU"/>
    <property type="match status" value="1"/>
</dbReference>
<comment type="caution">
    <text evidence="6">The sequence shown here is derived from an EMBL/GenBank/DDBJ whole genome shotgun (WGS) entry which is preliminary data.</text>
</comment>
<dbReference type="PANTHER" id="PTHR43353:SF5">
    <property type="entry name" value="SUCCINATE-SEMIALDEHYDE DEHYDROGENASE, MITOCHONDRIAL"/>
    <property type="match status" value="1"/>
</dbReference>
<dbReference type="InterPro" id="IPR050740">
    <property type="entry name" value="Aldehyde_DH_Superfamily"/>
</dbReference>
<reference evidence="6 7" key="1">
    <citation type="submission" date="2020-05" db="EMBL/GenBank/DDBJ databases">
        <authorList>
            <person name="Niu N."/>
        </authorList>
    </citation>
    <scope>NUCLEOTIDE SEQUENCE [LARGE SCALE GENOMIC DNA]</scope>
    <source>
        <strain evidence="6 7">LMG10982</strain>
    </source>
</reference>
<name>A0A7Y4L8G4_9BURK</name>
<accession>A0A7Y4L8G4</accession>
<dbReference type="Gene3D" id="3.40.309.10">
    <property type="entry name" value="Aldehyde Dehydrogenase, Chain A, domain 2"/>
    <property type="match status" value="1"/>
</dbReference>
<dbReference type="PROSITE" id="PS00070">
    <property type="entry name" value="ALDEHYDE_DEHYDR_CYS"/>
    <property type="match status" value="1"/>
</dbReference>
<dbReference type="InterPro" id="IPR029510">
    <property type="entry name" value="Ald_DH_CS_GLU"/>
</dbReference>
<dbReference type="Gene3D" id="3.40.605.10">
    <property type="entry name" value="Aldehyde Dehydrogenase, Chain A, domain 1"/>
    <property type="match status" value="1"/>
</dbReference>
<dbReference type="Proteomes" id="UP000541421">
    <property type="component" value="Unassembled WGS sequence"/>
</dbReference>
<evidence type="ECO:0000313" key="7">
    <source>
        <dbReference type="Proteomes" id="UP000541421"/>
    </source>
</evidence>
<comment type="similarity">
    <text evidence="1 4">Belongs to the aldehyde dehydrogenase family.</text>
</comment>
<dbReference type="InterPro" id="IPR016163">
    <property type="entry name" value="Ald_DH_C"/>
</dbReference>
<feature type="active site" evidence="3">
    <location>
        <position position="254"/>
    </location>
</feature>
<sequence>MQLKDNSLLKQQCYIGGEWRDAFSGETIPVYNPATGEIIAYVPKMCRPEAELAIDAADNAFKTWKKTPNRERARILKQWQALIIANQDDLAKILCLEQGKPFPEARKEILHGANYIEWFAEEAKRINGDIIPAHSDDKRALVTKEPIGVCAALTPWNFPNSMITRKTSPALAAGCTFVIRPASQTPLSALALAELAHRAGLPAGVFNVITGTHDIGDVFTTSPVVRKFSFTGSTAVGSQLMARCAGTIKKVSLELGGNAPFIVFDDADMDAAIVGVLANKFRNAGQTCVCANRIYVQSGIYDTFIDKLTVAVKALKVGHGFEEGVVVGPLIDQAAVHKVQEHIQDALDKGAKLVLGGQQHALGGLFFEPTILSDVTQEMKVAKEETFGPLAPIFKFDTEEEVIDYANATIYGLAAYFFSRDLSRVFRVSEALEYGMVGANTGTLSNEFAPFGGIKQSGIGREGSKYGIDEYLEIKYTLLAGL</sequence>
<dbReference type="FunFam" id="3.40.309.10:FF:000004">
    <property type="entry name" value="Succinate-semialdehyde dehydrogenase I"/>
    <property type="match status" value="1"/>
</dbReference>
<dbReference type="GO" id="GO:0004777">
    <property type="term" value="F:succinate-semialdehyde dehydrogenase (NAD+) activity"/>
    <property type="evidence" value="ECO:0007669"/>
    <property type="project" value="TreeGrafter"/>
</dbReference>
<dbReference type="FunFam" id="3.40.605.10:FF:000026">
    <property type="entry name" value="Aldehyde dehydrogenase, putative"/>
    <property type="match status" value="1"/>
</dbReference>
<keyword evidence="2 4" id="KW-0560">Oxidoreductase</keyword>
<feature type="domain" description="Aldehyde dehydrogenase" evidence="5">
    <location>
        <begin position="19"/>
        <end position="476"/>
    </location>
</feature>
<dbReference type="InterPro" id="IPR015590">
    <property type="entry name" value="Aldehyde_DH_dom"/>
</dbReference>
<gene>
    <name evidence="6" type="ORF">HKX40_01970</name>
</gene>
<evidence type="ECO:0000313" key="6">
    <source>
        <dbReference type="EMBL" id="NOL48910.1"/>
    </source>
</evidence>
<dbReference type="GO" id="GO:0005829">
    <property type="term" value="C:cytosol"/>
    <property type="evidence" value="ECO:0007669"/>
    <property type="project" value="TreeGrafter"/>
</dbReference>
<evidence type="ECO:0000256" key="1">
    <source>
        <dbReference type="ARBA" id="ARBA00009986"/>
    </source>
</evidence>